<evidence type="ECO:0000313" key="1">
    <source>
        <dbReference type="EMBL" id="GME22123.1"/>
    </source>
</evidence>
<organism evidence="1 2">
    <name type="scientific">Neofusicoccum parvum</name>
    <dbReference type="NCBI Taxonomy" id="310453"/>
    <lineage>
        <taxon>Eukaryota</taxon>
        <taxon>Fungi</taxon>
        <taxon>Dikarya</taxon>
        <taxon>Ascomycota</taxon>
        <taxon>Pezizomycotina</taxon>
        <taxon>Dothideomycetes</taxon>
        <taxon>Dothideomycetes incertae sedis</taxon>
        <taxon>Botryosphaeriales</taxon>
        <taxon>Botryosphaeriaceae</taxon>
        <taxon>Neofusicoccum</taxon>
    </lineage>
</organism>
<reference evidence="1" key="1">
    <citation type="submission" date="2024-09" db="EMBL/GenBank/DDBJ databases">
        <title>Draft Genome Sequences of Neofusicoccum parvum.</title>
        <authorList>
            <person name="Ashida A."/>
            <person name="Camagna M."/>
            <person name="Tanaka A."/>
            <person name="Takemoto D."/>
        </authorList>
    </citation>
    <scope>NUCLEOTIDE SEQUENCE</scope>
    <source>
        <strain evidence="1">PPO83</strain>
    </source>
</reference>
<keyword evidence="2" id="KW-1185">Reference proteome</keyword>
<comment type="caution">
    <text evidence="1">The sequence shown here is derived from an EMBL/GenBank/DDBJ whole genome shotgun (WGS) entry which is preliminary data.</text>
</comment>
<dbReference type="Proteomes" id="UP001165186">
    <property type="component" value="Unassembled WGS sequence"/>
</dbReference>
<gene>
    <name evidence="1" type="primary">g12408</name>
    <name evidence="1" type="ORF">NpPPO83_00012408</name>
</gene>
<name>A0ACB5RNN2_9PEZI</name>
<proteinExistence type="predicted"/>
<evidence type="ECO:0000313" key="2">
    <source>
        <dbReference type="Proteomes" id="UP001165186"/>
    </source>
</evidence>
<protein>
    <submittedName>
        <fullName evidence="1">20s cyclosome subunit (Apc1)</fullName>
    </submittedName>
</protein>
<accession>A0ACB5RNN2</accession>
<dbReference type="EMBL" id="BSXG01000001">
    <property type="protein sequence ID" value="GME22123.1"/>
    <property type="molecule type" value="Genomic_DNA"/>
</dbReference>
<sequence length="199" mass="21813">MASVRSLGVRTPAALPYLVQEGILPADAPPDACTWSTYSDDGGEEEVTATEHCVVWSRGGIIRKVYNFEVEQEKVLEAVLTWFPSDEATALRNTTQDLRQDHGPGTLFAKDRVREPGYPAHEEKGSSRRSPPDAPPEKLSRALVVFLKTQAHVFFLAGSSHVVNLPFEPGRTKASAEFLLLSAAHPVIFSKFICVHTDG</sequence>